<dbReference type="PANTHER" id="PTHR23135">
    <property type="entry name" value="MUR LIGASE FAMILY MEMBER"/>
    <property type="match status" value="1"/>
</dbReference>
<dbReference type="GO" id="GO:0009252">
    <property type="term" value="P:peptidoglycan biosynthetic process"/>
    <property type="evidence" value="ECO:0007669"/>
    <property type="project" value="UniProtKB-UniRule"/>
</dbReference>
<keyword evidence="1" id="KW-0133">Cell shape</keyword>
<organism evidence="4 5">
    <name type="scientific">Candidatus Daviesbacteria bacterium GW2011_GWC2_40_12</name>
    <dbReference type="NCBI Taxonomy" id="1618431"/>
    <lineage>
        <taxon>Bacteria</taxon>
        <taxon>Candidatus Daviesiibacteriota</taxon>
    </lineage>
</organism>
<dbReference type="EMBL" id="LBYB01000016">
    <property type="protein sequence ID" value="KKR41058.1"/>
    <property type="molecule type" value="Genomic_DNA"/>
</dbReference>
<dbReference type="PATRIC" id="fig|1618431.3.peg.1283"/>
<dbReference type="HAMAP" id="MF_02214">
    <property type="entry name" value="Lipid_II_synth_MurT"/>
    <property type="match status" value="1"/>
</dbReference>
<dbReference type="UniPathway" id="UPA00219"/>
<gene>
    <name evidence="1" type="primary">murT</name>
    <name evidence="4" type="ORF">UT77_C0016G0012</name>
</gene>
<dbReference type="GO" id="GO:0140282">
    <property type="term" value="F:carbon-nitrogen ligase activity on lipid II"/>
    <property type="evidence" value="ECO:0007669"/>
    <property type="project" value="UniProtKB-UniRule"/>
</dbReference>
<keyword evidence="1" id="KW-0547">Nucleotide-binding</keyword>
<dbReference type="GO" id="GO:0046872">
    <property type="term" value="F:metal ion binding"/>
    <property type="evidence" value="ECO:0007669"/>
    <property type="project" value="UniProtKB-KW"/>
</dbReference>
<name>A0A0G0QLP3_9BACT</name>
<dbReference type="InterPro" id="IPR036565">
    <property type="entry name" value="Mur-like_cat_sf"/>
</dbReference>
<protein>
    <recommendedName>
        <fullName evidence="1">Lipid II isoglutaminyl synthase (glutamine-hydrolyzing) subunit MurT</fullName>
        <ecNumber evidence="1">6.3.5.13</ecNumber>
    </recommendedName>
</protein>
<feature type="active site" evidence="1">
    <location>
        <position position="331"/>
    </location>
</feature>
<proteinExistence type="inferred from homology"/>
<comment type="catalytic activity">
    <reaction evidence="1">
        <text>beta-D-GlcNAc-(1-&gt;4)-Mur2Ac(oyl-L-Ala-gamma-D-Glu-L-Lys-D-Ala-D-Ala)-di-trans,octa-cis-undecaprenyl diphosphate + ATP = beta-D-GlcNAc-(1-&gt;4)-Mur2Ac(oyl-L-Ala-gamma-D-O-P-Glu-L-Lys-D-Ala-D-Ala)-di-trans,octa-cis-undecaprenyl diphosphate + ADP</text>
        <dbReference type="Rhea" id="RHEA:59488"/>
        <dbReference type="ChEBI" id="CHEBI:30616"/>
        <dbReference type="ChEBI" id="CHEBI:60033"/>
        <dbReference type="ChEBI" id="CHEBI:143132"/>
        <dbReference type="ChEBI" id="CHEBI:456216"/>
    </reaction>
</comment>
<comment type="function">
    <text evidence="1">The lipid II isoglutaminyl synthase complex catalyzes the formation of alpha-D-isoglutamine in the cell wall lipid II stem peptide. The MurT subunit catalyzes the ATP-dependent amidation of D-glutamate residue of lipid II, converting it to an isoglutamine residue.</text>
</comment>
<comment type="caution">
    <text evidence="4">The sequence shown here is derived from an EMBL/GenBank/DDBJ whole genome shotgun (WGS) entry which is preliminary data.</text>
</comment>
<dbReference type="Proteomes" id="UP000034881">
    <property type="component" value="Unassembled WGS sequence"/>
</dbReference>
<dbReference type="GO" id="GO:0071555">
    <property type="term" value="P:cell wall organization"/>
    <property type="evidence" value="ECO:0007669"/>
    <property type="project" value="UniProtKB-KW"/>
</dbReference>
<evidence type="ECO:0000313" key="4">
    <source>
        <dbReference type="EMBL" id="KKR41058.1"/>
    </source>
</evidence>
<sequence length="431" mass="47936">MRLFAAVLLGKTILFLTKYFKIGGGSAAPGLYALKLCPSLVEKISHHIPKNIVITGTNGKTTTAKMLAHFAKASGLRVIRNHTGSNLERGIASTLISKVNLWNPKLSFDLGIWELDEAAFNTVTPKLNPNSIVFLNIFRDQLDRYGEIDSVVKKWEQSVKSLPADTKFFLNGDDANVSKLAKAFKGKAQKFGVENYKIYGEAVAKVKKQENVDFEAKNVKLNGLNSSKFTLTIFDKRYAITLPLPGIYHIYDYLAAFAAGISLGFKPGVMNGSLKNFSPAFGRVEKLDFGYIFLIKNPAGATQVFETIAPQINPDDRLLLALNDNLADGTDVSWIWDVDFELIQNSSRAKSRDHTIVVSGTRSYDLALRLKYAGIKPDQITVEQDLKNALKRAMDGLEGRLFILPTYTSMLELQSILTKEGIKKHYWKESD</sequence>
<dbReference type="InterPro" id="IPR043703">
    <property type="entry name" value="Lipid_II_synth_MurT"/>
</dbReference>
<dbReference type="GO" id="GO:0008360">
    <property type="term" value="P:regulation of cell shape"/>
    <property type="evidence" value="ECO:0007669"/>
    <property type="project" value="UniProtKB-KW"/>
</dbReference>
<reference evidence="4 5" key="1">
    <citation type="journal article" date="2015" name="Nature">
        <title>rRNA introns, odd ribosomes, and small enigmatic genomes across a large radiation of phyla.</title>
        <authorList>
            <person name="Brown C.T."/>
            <person name="Hug L.A."/>
            <person name="Thomas B.C."/>
            <person name="Sharon I."/>
            <person name="Castelle C.J."/>
            <person name="Singh A."/>
            <person name="Wilkins M.J."/>
            <person name="Williams K.H."/>
            <person name="Banfield J.F."/>
        </authorList>
    </citation>
    <scope>NUCLEOTIDE SEQUENCE [LARGE SCALE GENOMIC DNA]</scope>
</reference>
<comment type="catalytic activity">
    <reaction evidence="1">
        <text>beta-D-GlcNAc-(1-&gt;4)-Mur2Ac(oyl-L-Ala-gamma-D-Glu-L-Lys-D-Ala-D-Ala)-di-trans,octa-cis-undecaprenyl diphosphate + L-glutamine + ATP + H2O = beta-D-GlcNAc-(1-&gt;4)-Mur2Ac(oyl-L-Ala-D-isoglutaminyl-L-Lys-D-Ala-D-Ala)-di-trans,octa-cis-undecaprenyl diphosphate + L-glutamate + ADP + phosphate + H(+)</text>
        <dbReference type="Rhea" id="RHEA:57928"/>
        <dbReference type="ChEBI" id="CHEBI:15377"/>
        <dbReference type="ChEBI" id="CHEBI:15378"/>
        <dbReference type="ChEBI" id="CHEBI:29985"/>
        <dbReference type="ChEBI" id="CHEBI:30616"/>
        <dbReference type="ChEBI" id="CHEBI:43474"/>
        <dbReference type="ChEBI" id="CHEBI:58359"/>
        <dbReference type="ChEBI" id="CHEBI:60033"/>
        <dbReference type="ChEBI" id="CHEBI:62233"/>
        <dbReference type="ChEBI" id="CHEBI:456216"/>
        <dbReference type="EC" id="6.3.5.13"/>
    </reaction>
</comment>
<evidence type="ECO:0000256" key="1">
    <source>
        <dbReference type="HAMAP-Rule" id="MF_02214"/>
    </source>
</evidence>
<comment type="similarity">
    <text evidence="1">Belongs to the MurCDEF family. MurT subfamily.</text>
</comment>
<dbReference type="Pfam" id="PF08245">
    <property type="entry name" value="Mur_ligase_M"/>
    <property type="match status" value="1"/>
</dbReference>
<dbReference type="Pfam" id="PF08353">
    <property type="entry name" value="MurT_C"/>
    <property type="match status" value="1"/>
</dbReference>
<evidence type="ECO:0000259" key="2">
    <source>
        <dbReference type="Pfam" id="PF08245"/>
    </source>
</evidence>
<dbReference type="GO" id="GO:0016881">
    <property type="term" value="F:acid-amino acid ligase activity"/>
    <property type="evidence" value="ECO:0007669"/>
    <property type="project" value="InterPro"/>
</dbReference>
<comment type="pathway">
    <text evidence="1">Cell wall biogenesis; peptidoglycan biosynthesis.</text>
</comment>
<evidence type="ECO:0000259" key="3">
    <source>
        <dbReference type="Pfam" id="PF08353"/>
    </source>
</evidence>
<keyword evidence="1" id="KW-0479">Metal-binding</keyword>
<comment type="catalytic activity">
    <reaction evidence="1">
        <text>beta-D-GlcNAc-(1-&gt;4)-Mur2Ac(oyl-L-Ala-gamma-D-O-P-Glu-L-Lys-D-Ala-D-Ala)-di-trans,octa-cis-undecaprenyl diphosphate + NH4(+) = beta-D-GlcNAc-(1-&gt;4)-Mur2Ac(oyl-L-Ala-D-isoglutaminyl-L-Lys-D-Ala-D-Ala)-di-trans,octa-cis-undecaprenyl diphosphate + phosphate + H(+)</text>
        <dbReference type="Rhea" id="RHEA:57932"/>
        <dbReference type="ChEBI" id="CHEBI:15378"/>
        <dbReference type="ChEBI" id="CHEBI:28938"/>
        <dbReference type="ChEBI" id="CHEBI:43474"/>
        <dbReference type="ChEBI" id="CHEBI:62233"/>
        <dbReference type="ChEBI" id="CHEBI:143132"/>
    </reaction>
</comment>
<accession>A0A0G0QLP3</accession>
<dbReference type="AlphaFoldDB" id="A0A0G0QLP3"/>
<dbReference type="EC" id="6.3.5.13" evidence="1"/>
<feature type="domain" description="Lipid II isoglutaminyl synthase (glutamine-hydrolyzing) subunit MurT C-terminal" evidence="3">
    <location>
        <begin position="294"/>
        <end position="410"/>
    </location>
</feature>
<comment type="subunit">
    <text evidence="1">Forms a heterodimer with GatD.</text>
</comment>
<keyword evidence="1" id="KW-0436">Ligase</keyword>
<dbReference type="InterPro" id="IPR013564">
    <property type="entry name" value="MurT_C"/>
</dbReference>
<keyword evidence="1" id="KW-0573">Peptidoglycan synthesis</keyword>
<evidence type="ECO:0000313" key="5">
    <source>
        <dbReference type="Proteomes" id="UP000034881"/>
    </source>
</evidence>
<dbReference type="SUPFAM" id="SSF53623">
    <property type="entry name" value="MurD-like peptide ligases, catalytic domain"/>
    <property type="match status" value="1"/>
</dbReference>
<keyword evidence="1" id="KW-0067">ATP-binding</keyword>
<dbReference type="GO" id="GO:0005524">
    <property type="term" value="F:ATP binding"/>
    <property type="evidence" value="ECO:0007669"/>
    <property type="project" value="UniProtKB-UniRule"/>
</dbReference>
<comment type="caution">
    <text evidence="1">Lacks conserved residue(s) required for the propagation of feature annotation.</text>
</comment>
<keyword evidence="1" id="KW-0961">Cell wall biogenesis/degradation</keyword>
<dbReference type="InterPro" id="IPR013221">
    <property type="entry name" value="Mur_ligase_cen"/>
</dbReference>
<dbReference type="Gene3D" id="3.40.1190.10">
    <property type="entry name" value="Mur-like, catalytic domain"/>
    <property type="match status" value="1"/>
</dbReference>
<feature type="domain" description="Mur ligase central" evidence="2">
    <location>
        <begin position="54"/>
        <end position="259"/>
    </location>
</feature>
<dbReference type="PANTHER" id="PTHR23135:SF7">
    <property type="entry name" value="LIPID II ISOGLUTAMINYL SYNTHASE (GLUTAMINE-HYDROLYZING) SUBUNIT MURT"/>
    <property type="match status" value="1"/>
</dbReference>